<evidence type="ECO:0000256" key="1">
    <source>
        <dbReference type="SAM" id="MobiDB-lite"/>
    </source>
</evidence>
<dbReference type="OrthoDB" id="3393679at2"/>
<organism evidence="3 4">
    <name type="scientific">Hyalangium minutum</name>
    <dbReference type="NCBI Taxonomy" id="394096"/>
    <lineage>
        <taxon>Bacteria</taxon>
        <taxon>Pseudomonadati</taxon>
        <taxon>Myxococcota</taxon>
        <taxon>Myxococcia</taxon>
        <taxon>Myxococcales</taxon>
        <taxon>Cystobacterineae</taxon>
        <taxon>Archangiaceae</taxon>
        <taxon>Hyalangium</taxon>
    </lineage>
</organism>
<dbReference type="STRING" id="394096.DB31_7208"/>
<sequence length="238" mass="25677">MMQTLRLNRWMKSLWLVGCLSVVGCTKKDEPAATPPEPVVQAPSAPTEAPPPPPSQPAPSVPADAAAPPAQDSAQPPAPAPAPAQGAGVPEDPKNREWTAGAVKLKRPEVQMVTLRSVRAARNEGFDRVVFEFDGAQVPGYQLEYVNKPIVKCGSGNETEVAGQGWLQVTLTPAQAHEGGTATINERERKSALPVIQELEMTCDFEGEVTWVLGNAHPNKYRVMELRDPTRLVVDVQH</sequence>
<dbReference type="InterPro" id="IPR056303">
    <property type="entry name" value="AMIN-like"/>
</dbReference>
<feature type="region of interest" description="Disordered" evidence="1">
    <location>
        <begin position="29"/>
        <end position="95"/>
    </location>
</feature>
<reference evidence="3 4" key="1">
    <citation type="submission" date="2014-04" db="EMBL/GenBank/DDBJ databases">
        <title>Genome assembly of Hyalangium minutum DSM 14724.</title>
        <authorList>
            <person name="Sharma G."/>
            <person name="Subramanian S."/>
        </authorList>
    </citation>
    <scope>NUCLEOTIDE SEQUENCE [LARGE SCALE GENOMIC DNA]</scope>
    <source>
        <strain evidence="3 4">DSM 14724</strain>
    </source>
</reference>
<dbReference type="AlphaFoldDB" id="A0A085WJV8"/>
<dbReference type="RefSeq" id="WP_044188353.1">
    <property type="nucleotide sequence ID" value="NZ_JMCB01000006.1"/>
</dbReference>
<feature type="compositionally biased region" description="Pro residues" evidence="1">
    <location>
        <begin position="48"/>
        <end position="60"/>
    </location>
</feature>
<dbReference type="EMBL" id="JMCB01000006">
    <property type="protein sequence ID" value="KFE67971.1"/>
    <property type="molecule type" value="Genomic_DNA"/>
</dbReference>
<comment type="caution">
    <text evidence="3">The sequence shown here is derived from an EMBL/GenBank/DDBJ whole genome shotgun (WGS) entry which is preliminary data.</text>
</comment>
<feature type="domain" description="AMIN-like" evidence="2">
    <location>
        <begin position="114"/>
        <end position="238"/>
    </location>
</feature>
<evidence type="ECO:0000259" key="2">
    <source>
        <dbReference type="Pfam" id="PF24837"/>
    </source>
</evidence>
<proteinExistence type="predicted"/>
<dbReference type="Pfam" id="PF24837">
    <property type="entry name" value="AMIN-like"/>
    <property type="match status" value="1"/>
</dbReference>
<keyword evidence="4" id="KW-1185">Reference proteome</keyword>
<feature type="compositionally biased region" description="Low complexity" evidence="1">
    <location>
        <begin position="61"/>
        <end position="75"/>
    </location>
</feature>
<protein>
    <recommendedName>
        <fullName evidence="2">AMIN-like domain-containing protein</fullName>
    </recommendedName>
</protein>
<accession>A0A085WJV8</accession>
<gene>
    <name evidence="3" type="ORF">DB31_7208</name>
</gene>
<dbReference type="Proteomes" id="UP000028725">
    <property type="component" value="Unassembled WGS sequence"/>
</dbReference>
<name>A0A085WJV8_9BACT</name>
<dbReference type="PROSITE" id="PS51257">
    <property type="entry name" value="PROKAR_LIPOPROTEIN"/>
    <property type="match status" value="1"/>
</dbReference>
<evidence type="ECO:0000313" key="3">
    <source>
        <dbReference type="EMBL" id="KFE67971.1"/>
    </source>
</evidence>
<evidence type="ECO:0000313" key="4">
    <source>
        <dbReference type="Proteomes" id="UP000028725"/>
    </source>
</evidence>